<accession>A0A8J3QVA4</accession>
<organism evidence="1 2">
    <name type="scientific">Rugosimonospora africana</name>
    <dbReference type="NCBI Taxonomy" id="556532"/>
    <lineage>
        <taxon>Bacteria</taxon>
        <taxon>Bacillati</taxon>
        <taxon>Actinomycetota</taxon>
        <taxon>Actinomycetes</taxon>
        <taxon>Micromonosporales</taxon>
        <taxon>Micromonosporaceae</taxon>
        <taxon>Rugosimonospora</taxon>
    </lineage>
</organism>
<dbReference type="AlphaFoldDB" id="A0A8J3QVA4"/>
<evidence type="ECO:0000313" key="1">
    <source>
        <dbReference type="EMBL" id="GIH17069.1"/>
    </source>
</evidence>
<protein>
    <submittedName>
        <fullName evidence="1">Uncharacterized protein</fullName>
    </submittedName>
</protein>
<proteinExistence type="predicted"/>
<reference evidence="1" key="1">
    <citation type="submission" date="2021-01" db="EMBL/GenBank/DDBJ databases">
        <title>Whole genome shotgun sequence of Rugosimonospora africana NBRC 104875.</title>
        <authorList>
            <person name="Komaki H."/>
            <person name="Tamura T."/>
        </authorList>
    </citation>
    <scope>NUCLEOTIDE SEQUENCE</scope>
    <source>
        <strain evidence="1">NBRC 104875</strain>
    </source>
</reference>
<dbReference type="Proteomes" id="UP000642748">
    <property type="component" value="Unassembled WGS sequence"/>
</dbReference>
<keyword evidence="2" id="KW-1185">Reference proteome</keyword>
<gene>
    <name evidence="1" type="ORF">Raf01_52410</name>
</gene>
<dbReference type="EMBL" id="BONZ01000049">
    <property type="protein sequence ID" value="GIH17069.1"/>
    <property type="molecule type" value="Genomic_DNA"/>
</dbReference>
<sequence>MSGAGPNAETGSMQIPMSMPLWRWPMLLTVTETLEPALLITCGRGQCREAILDLSAAQARGYPIELGQINALVLDHVNGKCRSGTIRAVTEG</sequence>
<name>A0A8J3QVA4_9ACTN</name>
<comment type="caution">
    <text evidence="1">The sequence shown here is derived from an EMBL/GenBank/DDBJ whole genome shotgun (WGS) entry which is preliminary data.</text>
</comment>
<evidence type="ECO:0000313" key="2">
    <source>
        <dbReference type="Proteomes" id="UP000642748"/>
    </source>
</evidence>